<gene>
    <name evidence="6" type="ORF">ATI53_1010108</name>
</gene>
<dbReference type="GO" id="GO:0017004">
    <property type="term" value="P:cytochrome complex assembly"/>
    <property type="evidence" value="ECO:0007669"/>
    <property type="project" value="UniProtKB-KW"/>
</dbReference>
<evidence type="ECO:0000256" key="3">
    <source>
        <dbReference type="SAM" id="MobiDB-lite"/>
    </source>
</evidence>
<dbReference type="InterPro" id="IPR017560">
    <property type="entry name" value="Cyt_c_biogenesis_CcmI"/>
</dbReference>
<dbReference type="AlphaFoldDB" id="A0A327YG25"/>
<dbReference type="Gene3D" id="1.25.40.10">
    <property type="entry name" value="Tetratricopeptide repeat domain"/>
    <property type="match status" value="1"/>
</dbReference>
<keyword evidence="2" id="KW-0201">Cytochrome c-type biogenesis</keyword>
<protein>
    <submittedName>
        <fullName evidence="6">Cytochrome c-type biogenesis protein CcmH</fullName>
    </submittedName>
</protein>
<evidence type="ECO:0000313" key="6">
    <source>
        <dbReference type="EMBL" id="RAK19066.1"/>
    </source>
</evidence>
<accession>A0A327YG25</accession>
<dbReference type="SUPFAM" id="SSF48452">
    <property type="entry name" value="TPR-like"/>
    <property type="match status" value="1"/>
</dbReference>
<evidence type="ECO:0000256" key="5">
    <source>
        <dbReference type="SAM" id="SignalP"/>
    </source>
</evidence>
<feature type="compositionally biased region" description="Basic and acidic residues" evidence="3">
    <location>
        <begin position="137"/>
        <end position="148"/>
    </location>
</feature>
<keyword evidence="4" id="KW-0472">Membrane</keyword>
<feature type="region of interest" description="Disordered" evidence="3">
    <location>
        <begin position="137"/>
        <end position="157"/>
    </location>
</feature>
<dbReference type="PANTHER" id="PTHR47870:SF1">
    <property type="entry name" value="CYTOCHROME C-TYPE BIOGENESIS PROTEIN CCMH"/>
    <property type="match status" value="1"/>
</dbReference>
<evidence type="ECO:0000256" key="1">
    <source>
        <dbReference type="ARBA" id="ARBA00004196"/>
    </source>
</evidence>
<dbReference type="InterPro" id="IPR051263">
    <property type="entry name" value="C-type_cytochrome_biogenesis"/>
</dbReference>
<dbReference type="EMBL" id="QLMG01000010">
    <property type="protein sequence ID" value="RAK19066.1"/>
    <property type="molecule type" value="Genomic_DNA"/>
</dbReference>
<feature type="transmembrane region" description="Helical" evidence="4">
    <location>
        <begin position="94"/>
        <end position="114"/>
    </location>
</feature>
<feature type="chain" id="PRO_5016459676" evidence="5">
    <location>
        <begin position="31"/>
        <end position="410"/>
    </location>
</feature>
<dbReference type="InterPro" id="IPR011990">
    <property type="entry name" value="TPR-like_helical_dom_sf"/>
</dbReference>
<evidence type="ECO:0000256" key="4">
    <source>
        <dbReference type="SAM" id="Phobius"/>
    </source>
</evidence>
<organism evidence="6 7">
    <name type="scientific">Salipiger aestuarii</name>
    <dbReference type="NCBI Taxonomy" id="568098"/>
    <lineage>
        <taxon>Bacteria</taxon>
        <taxon>Pseudomonadati</taxon>
        <taxon>Pseudomonadota</taxon>
        <taxon>Alphaproteobacteria</taxon>
        <taxon>Rhodobacterales</taxon>
        <taxon>Roseobacteraceae</taxon>
        <taxon>Salipiger</taxon>
    </lineage>
</organism>
<dbReference type="GO" id="GO:0005886">
    <property type="term" value="C:plasma membrane"/>
    <property type="evidence" value="ECO:0007669"/>
    <property type="project" value="TreeGrafter"/>
</dbReference>
<sequence>MTLFWIVSGAAALAVAAILARALLHARAGAAPGTDHDLSVYRDQLREIDRDAARGAILPEEAERLRTEVSRRILSADARSGGKAPPLTQPRGPALVLTALIVPGLLIGAFALYWQLGAPGYRDLGLQDRIIRARDARANRPDQAEAESRLPPSAEADAPADYLDLVEKLRTTVQDRPDDPRGHTLLARSEAALGNYAAAYAAQRQLIALKGDAATAQDYADLADMMVLAAGGYVSPQTEQVLDEIMRRDPENGVARYYGGLMMAQTGRPDAAFRIWDKLLRDSPADAAWIAPIRGQIQDLAMLAGVNDYAPPLPNPGIAGPSADDITAASGLTADDRQAMIQGMVDRLEDRLATQGGSPQEWAQLIGALGVLGDADRAAAIWAEARIVFAAQPEALGIVEQAATDAGVAQ</sequence>
<comment type="subcellular location">
    <subcellularLocation>
        <location evidence="1">Cell envelope</location>
    </subcellularLocation>
</comment>
<reference evidence="6 7" key="1">
    <citation type="submission" date="2018-06" db="EMBL/GenBank/DDBJ databases">
        <title>Genomic Encyclopedia of Archaeal and Bacterial Type Strains, Phase II (KMG-II): from individual species to whole genera.</title>
        <authorList>
            <person name="Goeker M."/>
        </authorList>
    </citation>
    <scope>NUCLEOTIDE SEQUENCE [LARGE SCALE GENOMIC DNA]</scope>
    <source>
        <strain evidence="6 7">DSM 22011</strain>
    </source>
</reference>
<name>A0A327YG25_9RHOB</name>
<dbReference type="GO" id="GO:0030313">
    <property type="term" value="C:cell envelope"/>
    <property type="evidence" value="ECO:0007669"/>
    <property type="project" value="UniProtKB-SubCell"/>
</dbReference>
<dbReference type="RefSeq" id="WP_170134541.1">
    <property type="nucleotide sequence ID" value="NZ_LIQE01000009.1"/>
</dbReference>
<dbReference type="Proteomes" id="UP000249165">
    <property type="component" value="Unassembled WGS sequence"/>
</dbReference>
<proteinExistence type="predicted"/>
<dbReference type="NCBIfam" id="TIGR03142">
    <property type="entry name" value="cytochro_ccmI"/>
    <property type="match status" value="1"/>
</dbReference>
<keyword evidence="7" id="KW-1185">Reference proteome</keyword>
<keyword evidence="4" id="KW-0812">Transmembrane</keyword>
<keyword evidence="5" id="KW-0732">Signal</keyword>
<keyword evidence="4" id="KW-1133">Transmembrane helix</keyword>
<evidence type="ECO:0000256" key="2">
    <source>
        <dbReference type="ARBA" id="ARBA00022748"/>
    </source>
</evidence>
<feature type="signal peptide" evidence="5">
    <location>
        <begin position="1"/>
        <end position="30"/>
    </location>
</feature>
<dbReference type="PANTHER" id="PTHR47870">
    <property type="entry name" value="CYTOCHROME C-TYPE BIOGENESIS PROTEIN CCMH"/>
    <property type="match status" value="1"/>
</dbReference>
<comment type="caution">
    <text evidence="6">The sequence shown here is derived from an EMBL/GenBank/DDBJ whole genome shotgun (WGS) entry which is preliminary data.</text>
</comment>
<evidence type="ECO:0000313" key="7">
    <source>
        <dbReference type="Proteomes" id="UP000249165"/>
    </source>
</evidence>